<dbReference type="AlphaFoldDB" id="A0A4V6KCN1"/>
<reference evidence="1 2" key="1">
    <citation type="submission" date="2019-05" db="EMBL/GenBank/DDBJ databases">
        <authorList>
            <consortium name="Pathogen Informatics"/>
        </authorList>
    </citation>
    <scope>NUCLEOTIDE SEQUENCE [LARGE SCALE GENOMIC DNA]</scope>
    <source>
        <strain evidence="1 2">NCTC503</strain>
    </source>
</reference>
<evidence type="ECO:0000313" key="1">
    <source>
        <dbReference type="EMBL" id="VTQ87047.1"/>
    </source>
</evidence>
<dbReference type="Proteomes" id="UP000308489">
    <property type="component" value="Chromosome 1"/>
</dbReference>
<evidence type="ECO:0008006" key="3">
    <source>
        <dbReference type="Google" id="ProtNLM"/>
    </source>
</evidence>
<gene>
    <name evidence="1" type="ORF">NCTC503_01021</name>
</gene>
<name>A0A4V6KCN1_HATHI</name>
<dbReference type="EMBL" id="LR590481">
    <property type="protein sequence ID" value="VTQ87047.1"/>
    <property type="molecule type" value="Genomic_DNA"/>
</dbReference>
<proteinExistence type="predicted"/>
<dbReference type="KEGG" id="hhw:NCTC503_01021"/>
<dbReference type="RefSeq" id="WP_171011979.1">
    <property type="nucleotide sequence ID" value="NZ_CBCRUQ010000004.1"/>
</dbReference>
<accession>A0A4V6KCN1</accession>
<organism evidence="1 2">
    <name type="scientific">Hathewaya histolytica</name>
    <name type="common">Clostridium histolyticum</name>
    <dbReference type="NCBI Taxonomy" id="1498"/>
    <lineage>
        <taxon>Bacteria</taxon>
        <taxon>Bacillati</taxon>
        <taxon>Bacillota</taxon>
        <taxon>Clostridia</taxon>
        <taxon>Eubacteriales</taxon>
        <taxon>Clostridiaceae</taxon>
        <taxon>Hathewaya</taxon>
    </lineage>
</organism>
<evidence type="ECO:0000313" key="2">
    <source>
        <dbReference type="Proteomes" id="UP000308489"/>
    </source>
</evidence>
<keyword evidence="2" id="KW-1185">Reference proteome</keyword>
<protein>
    <recommendedName>
        <fullName evidence="3">XkdX family protein</fullName>
    </recommendedName>
</protein>
<sequence>MLYNLLNNLITNNYFEKEDITNKLNVFLTFNQITMGQYKELMSKVNPEVI</sequence>